<name>A0A2A2FAB3_9GAMM</name>
<comment type="similarity">
    <text evidence="3">Belongs to the glycosyl hydrolase 84 family.</text>
</comment>
<reference evidence="5 6" key="1">
    <citation type="submission" date="2017-08" db="EMBL/GenBank/DDBJ databases">
        <title>Halovibrio sewagensis sp. nov., isolated from wastewater of high salinity.</title>
        <authorList>
            <person name="Dong X."/>
            <person name="Zhang G."/>
        </authorList>
    </citation>
    <scope>NUCLEOTIDE SEQUENCE [LARGE SCALE GENOMIC DNA]</scope>
    <source>
        <strain evidence="5 6">YL5-2</strain>
    </source>
</reference>
<keyword evidence="2 3" id="KW-0326">Glycosidase</keyword>
<organism evidence="5 6">
    <name type="scientific">Halovibrio salipaludis</name>
    <dbReference type="NCBI Taxonomy" id="2032626"/>
    <lineage>
        <taxon>Bacteria</taxon>
        <taxon>Pseudomonadati</taxon>
        <taxon>Pseudomonadota</taxon>
        <taxon>Gammaproteobacteria</taxon>
        <taxon>Oceanospirillales</taxon>
        <taxon>Halomonadaceae</taxon>
        <taxon>Halovibrio</taxon>
    </lineage>
</organism>
<feature type="domain" description="GH84" evidence="4">
    <location>
        <begin position="3"/>
        <end position="275"/>
    </location>
</feature>
<accession>A0A2A2FAB3</accession>
<dbReference type="InterPro" id="IPR017853">
    <property type="entry name" value="GH"/>
</dbReference>
<sequence>MQPPLGIIEGFYGPLWSWEARRRVMERLSPHGYSFYIYAPKGDPLLREQWFEPVPEEAGADMEGFASACRAQGVRFGVGLSPLGALDAFDDVIRQALLQRLQFLDGIGVQDLVIQFDDALADLPDLAARQVELVHWVREHSAAERLIVCPSYYSDDPMLDALFGTRPEGYLETLGASLDSGIEVFWAGEEVCARQWSPGHLERVSGQLQRRPFLWDNYPVNDSAAMAEHLHLRGFTGRPAAMGPLCSAHAINPALQPTLSCIPALTLADSYRQGEAYQYMESTLTAMVEVLGESLAAQLFADLPVLQDAGLAMGSVQKQHLRSIYAGWDHPAAREVVEWLDGRFSGEGAPSL</sequence>
<dbReference type="OrthoDB" id="9760892at2"/>
<dbReference type="PANTHER" id="PTHR13170:SF16">
    <property type="entry name" value="PROTEIN O-GLCNACASE"/>
    <property type="match status" value="1"/>
</dbReference>
<dbReference type="PROSITE" id="PS52009">
    <property type="entry name" value="GH84"/>
    <property type="match status" value="1"/>
</dbReference>
<proteinExistence type="inferred from homology"/>
<dbReference type="EMBL" id="NSKD01000001">
    <property type="protein sequence ID" value="PAU82376.1"/>
    <property type="molecule type" value="Genomic_DNA"/>
</dbReference>
<keyword evidence="1 3" id="KW-0378">Hydrolase</keyword>
<dbReference type="GO" id="GO:0015929">
    <property type="term" value="F:hexosaminidase activity"/>
    <property type="evidence" value="ECO:0007669"/>
    <property type="project" value="UniProtKB-ARBA"/>
</dbReference>
<feature type="active site" description="Proton donor" evidence="3">
    <location>
        <position position="118"/>
    </location>
</feature>
<evidence type="ECO:0000256" key="3">
    <source>
        <dbReference type="PROSITE-ProRule" id="PRU01353"/>
    </source>
</evidence>
<evidence type="ECO:0000256" key="2">
    <source>
        <dbReference type="ARBA" id="ARBA00023295"/>
    </source>
</evidence>
<dbReference type="GO" id="GO:1901135">
    <property type="term" value="P:carbohydrate derivative metabolic process"/>
    <property type="evidence" value="ECO:0007669"/>
    <property type="project" value="UniProtKB-ARBA"/>
</dbReference>
<dbReference type="Pfam" id="PF07555">
    <property type="entry name" value="NAGidase"/>
    <property type="match status" value="1"/>
</dbReference>
<evidence type="ECO:0000313" key="5">
    <source>
        <dbReference type="EMBL" id="PAU82376.1"/>
    </source>
</evidence>
<comment type="caution">
    <text evidence="5">The sequence shown here is derived from an EMBL/GenBank/DDBJ whole genome shotgun (WGS) entry which is preliminary data.</text>
</comment>
<dbReference type="PANTHER" id="PTHR13170">
    <property type="entry name" value="O-GLCNACASE"/>
    <property type="match status" value="1"/>
</dbReference>
<dbReference type="SUPFAM" id="SSF51445">
    <property type="entry name" value="(Trans)glycosidases"/>
    <property type="match status" value="1"/>
</dbReference>
<dbReference type="Proteomes" id="UP000218896">
    <property type="component" value="Unassembled WGS sequence"/>
</dbReference>
<dbReference type="RefSeq" id="WP_095616470.1">
    <property type="nucleotide sequence ID" value="NZ_NSKD01000001.1"/>
</dbReference>
<evidence type="ECO:0000313" key="6">
    <source>
        <dbReference type="Proteomes" id="UP000218896"/>
    </source>
</evidence>
<dbReference type="Gene3D" id="3.20.20.80">
    <property type="entry name" value="Glycosidases"/>
    <property type="match status" value="1"/>
</dbReference>
<dbReference type="InterPro" id="IPR011496">
    <property type="entry name" value="O-GlcNAcase_cat"/>
</dbReference>
<evidence type="ECO:0000259" key="4">
    <source>
        <dbReference type="PROSITE" id="PS52009"/>
    </source>
</evidence>
<keyword evidence="6" id="KW-1185">Reference proteome</keyword>
<protein>
    <submittedName>
        <fullName evidence="5">Hyaluronidase</fullName>
    </submittedName>
</protein>
<dbReference type="InterPro" id="IPR051822">
    <property type="entry name" value="Glycosyl_Hydrolase_84"/>
</dbReference>
<dbReference type="AlphaFoldDB" id="A0A2A2FAB3"/>
<evidence type="ECO:0000256" key="1">
    <source>
        <dbReference type="ARBA" id="ARBA00022801"/>
    </source>
</evidence>
<gene>
    <name evidence="5" type="ORF">CK501_04330</name>
</gene>